<proteinExistence type="predicted"/>
<accession>A0A6J2BJK4</accession>
<dbReference type="AlphaFoldDB" id="A0A6J2BJK4"/>
<evidence type="ECO:0000256" key="1">
    <source>
        <dbReference type="SAM" id="MobiDB-lite"/>
    </source>
</evidence>
<evidence type="ECO:0000313" key="3">
    <source>
        <dbReference type="RefSeq" id="XP_027432130.2"/>
    </source>
</evidence>
<reference evidence="3" key="1">
    <citation type="submission" date="2025-08" db="UniProtKB">
        <authorList>
            <consortium name="RefSeq"/>
        </authorList>
    </citation>
    <scope>IDENTIFICATION</scope>
    <source>
        <tissue evidence="3">Blood</tissue>
    </source>
</reference>
<name>A0A6J2BJK4_ZALCA</name>
<evidence type="ECO:0000313" key="2">
    <source>
        <dbReference type="Proteomes" id="UP000515165"/>
    </source>
</evidence>
<dbReference type="RefSeq" id="XP_027432130.2">
    <property type="nucleotide sequence ID" value="XM_027576329.2"/>
</dbReference>
<keyword evidence="2" id="KW-1185">Reference proteome</keyword>
<feature type="compositionally biased region" description="Basic and acidic residues" evidence="1">
    <location>
        <begin position="192"/>
        <end position="202"/>
    </location>
</feature>
<organism evidence="2 3">
    <name type="scientific">Zalophus californianus</name>
    <name type="common">California sealion</name>
    <dbReference type="NCBI Taxonomy" id="9704"/>
    <lineage>
        <taxon>Eukaryota</taxon>
        <taxon>Metazoa</taxon>
        <taxon>Chordata</taxon>
        <taxon>Craniata</taxon>
        <taxon>Vertebrata</taxon>
        <taxon>Euteleostomi</taxon>
        <taxon>Mammalia</taxon>
        <taxon>Eutheria</taxon>
        <taxon>Laurasiatheria</taxon>
        <taxon>Carnivora</taxon>
        <taxon>Caniformia</taxon>
        <taxon>Pinnipedia</taxon>
        <taxon>Otariidae</taxon>
        <taxon>Zalophus</taxon>
    </lineage>
</organism>
<feature type="compositionally biased region" description="Basic and acidic residues" evidence="1">
    <location>
        <begin position="82"/>
        <end position="92"/>
    </location>
</feature>
<feature type="compositionally biased region" description="Basic residues" evidence="1">
    <location>
        <begin position="226"/>
        <end position="248"/>
    </location>
</feature>
<protein>
    <submittedName>
        <fullName evidence="3">Serine/arginine repetitive matrix protein 3-like isoform X1</fullName>
    </submittedName>
</protein>
<feature type="compositionally biased region" description="Low complexity" evidence="1">
    <location>
        <begin position="163"/>
        <end position="174"/>
    </location>
</feature>
<sequence>MSQGTAKGRGSAGGAARLRGQGTPPPFLVPLSGACTGAQGPAPPEAAPPLGEASRDQRPPHHPPPTTHRLRPLPSGLASTPPRREWERRSQDRAGAGGGATGRTGGVGGTARRKVRRGWGVPPSLRVAVRGPRARGHPGALGRRKPGAPLARPGSGRGARQPRGGSRSAGLAAATKVSCRSRGHPSFSGPGRRGDPRARTVSEGDGAPSPSRPRASIAPNSDSQLGRRRGPAHARLPRRCRRRRRRRRRRLLRLRLRLRLLRRGAGSGPSRAPRLAPRAQPSGSRSAVPAHADAGRPPGAPSPEDQLSADRRRRREVGPARRCPRQRQVWELH</sequence>
<feature type="compositionally biased region" description="Low complexity" evidence="1">
    <location>
        <begin position="1"/>
        <end position="22"/>
    </location>
</feature>
<feature type="compositionally biased region" description="Gly residues" evidence="1">
    <location>
        <begin position="95"/>
        <end position="109"/>
    </location>
</feature>
<feature type="compositionally biased region" description="Basic residues" evidence="1">
    <location>
        <begin position="132"/>
        <end position="146"/>
    </location>
</feature>
<feature type="region of interest" description="Disordered" evidence="1">
    <location>
        <begin position="263"/>
        <end position="333"/>
    </location>
</feature>
<dbReference type="Proteomes" id="UP000515165">
    <property type="component" value="Chromosome 14"/>
</dbReference>
<gene>
    <name evidence="3" type="primary">LOC113912704</name>
</gene>
<dbReference type="OrthoDB" id="10677080at2759"/>
<feature type="compositionally biased region" description="Low complexity" evidence="1">
    <location>
        <begin position="207"/>
        <end position="221"/>
    </location>
</feature>
<dbReference type="GeneID" id="113912704"/>
<dbReference type="PROSITE" id="PS51257">
    <property type="entry name" value="PROKAR_LIPOPROTEIN"/>
    <property type="match status" value="1"/>
</dbReference>
<dbReference type="KEGG" id="zca:113912704"/>
<feature type="region of interest" description="Disordered" evidence="1">
    <location>
        <begin position="1"/>
        <end position="248"/>
    </location>
</feature>